<comment type="caution">
    <text evidence="2">The sequence shown here is derived from an EMBL/GenBank/DDBJ whole genome shotgun (WGS) entry which is preliminary data.</text>
</comment>
<protein>
    <submittedName>
        <fullName evidence="2">Uncharacterized protein</fullName>
    </submittedName>
</protein>
<name>A0ABQ9X515_9EUKA</name>
<evidence type="ECO:0000313" key="2">
    <source>
        <dbReference type="EMBL" id="KAK2946862.1"/>
    </source>
</evidence>
<accession>A0ABQ9X515</accession>
<dbReference type="EMBL" id="JARBJD010000217">
    <property type="protein sequence ID" value="KAK2946862.1"/>
    <property type="molecule type" value="Genomic_DNA"/>
</dbReference>
<evidence type="ECO:0000256" key="1">
    <source>
        <dbReference type="SAM" id="MobiDB-lite"/>
    </source>
</evidence>
<organism evidence="2 3">
    <name type="scientific">Blattamonas nauphoetae</name>
    <dbReference type="NCBI Taxonomy" id="2049346"/>
    <lineage>
        <taxon>Eukaryota</taxon>
        <taxon>Metamonada</taxon>
        <taxon>Preaxostyla</taxon>
        <taxon>Oxymonadida</taxon>
        <taxon>Blattamonas</taxon>
    </lineage>
</organism>
<proteinExistence type="predicted"/>
<feature type="compositionally biased region" description="Polar residues" evidence="1">
    <location>
        <begin position="18"/>
        <end position="32"/>
    </location>
</feature>
<evidence type="ECO:0000313" key="3">
    <source>
        <dbReference type="Proteomes" id="UP001281761"/>
    </source>
</evidence>
<reference evidence="2 3" key="1">
    <citation type="journal article" date="2022" name="bioRxiv">
        <title>Genomics of Preaxostyla Flagellates Illuminates Evolutionary Transitions and the Path Towards Mitochondrial Loss.</title>
        <authorList>
            <person name="Novak L.V.F."/>
            <person name="Treitli S.C."/>
            <person name="Pyrih J."/>
            <person name="Halakuc P."/>
            <person name="Pipaliya S.V."/>
            <person name="Vacek V."/>
            <person name="Brzon O."/>
            <person name="Soukal P."/>
            <person name="Eme L."/>
            <person name="Dacks J.B."/>
            <person name="Karnkowska A."/>
            <person name="Elias M."/>
            <person name="Hampl V."/>
        </authorList>
    </citation>
    <scope>NUCLEOTIDE SEQUENCE [LARGE SCALE GENOMIC DNA]</scope>
    <source>
        <strain evidence="2">NAU3</strain>
        <tissue evidence="2">Gut</tissue>
    </source>
</reference>
<keyword evidence="3" id="KW-1185">Reference proteome</keyword>
<dbReference type="Proteomes" id="UP001281761">
    <property type="component" value="Unassembled WGS sequence"/>
</dbReference>
<gene>
    <name evidence="2" type="ORF">BLNAU_18241</name>
</gene>
<feature type="region of interest" description="Disordered" evidence="1">
    <location>
        <begin position="1"/>
        <end position="36"/>
    </location>
</feature>
<sequence length="129" mass="14307">MTVLSSSNSHPSQQASQTEISLPDTKTSVPSQRDSELCVVQESDVSRLVRGRSDGKHDEVCEHAIIVIELIFPESPPTITNGVRSEFEITRLPPIRTQESQIVAIDEPDDPHSNVSSDIQIVEFEIRKS</sequence>
<feature type="compositionally biased region" description="Low complexity" evidence="1">
    <location>
        <begin position="1"/>
        <end position="17"/>
    </location>
</feature>